<evidence type="ECO:0000256" key="3">
    <source>
        <dbReference type="ARBA" id="ARBA00022603"/>
    </source>
</evidence>
<dbReference type="PIRSF" id="PIRSF004486">
    <property type="entry name" value="MraW"/>
    <property type="match status" value="1"/>
</dbReference>
<dbReference type="EC" id="2.1.1.199" evidence="6"/>
<comment type="function">
    <text evidence="6">Specifically methylates the N4 position of cytidine in position 1402 (C1402) of 16S rRNA.</text>
</comment>
<dbReference type="SUPFAM" id="SSF53335">
    <property type="entry name" value="S-adenosyl-L-methionine-dependent methyltransferases"/>
    <property type="match status" value="1"/>
</dbReference>
<name>A0AAU7CAA7_9BACT</name>
<evidence type="ECO:0000256" key="2">
    <source>
        <dbReference type="ARBA" id="ARBA00022552"/>
    </source>
</evidence>
<keyword evidence="5 6" id="KW-0949">S-adenosyl-L-methionine</keyword>
<protein>
    <recommendedName>
        <fullName evidence="6">Ribosomal RNA small subunit methyltransferase H</fullName>
        <ecNumber evidence="6">2.1.1.199</ecNumber>
    </recommendedName>
    <alternativeName>
        <fullName evidence="6">16S rRNA m(4)C1402 methyltransferase</fullName>
    </alternativeName>
    <alternativeName>
        <fullName evidence="6">rRNA (cytosine-N(4)-)-methyltransferase RsmH</fullName>
    </alternativeName>
</protein>
<dbReference type="InterPro" id="IPR023397">
    <property type="entry name" value="SAM-dep_MeTrfase_MraW_recog"/>
</dbReference>
<dbReference type="PANTHER" id="PTHR11265:SF0">
    <property type="entry name" value="12S RRNA N4-METHYLCYTIDINE METHYLTRANSFERASE"/>
    <property type="match status" value="1"/>
</dbReference>
<dbReference type="GO" id="GO:0071424">
    <property type="term" value="F:rRNA (cytosine-N4-)-methyltransferase activity"/>
    <property type="evidence" value="ECO:0007669"/>
    <property type="project" value="UniProtKB-UniRule"/>
</dbReference>
<sequence>MTDPTPEKPGRRPRYRGKNPRTFSEKYKEHRPEQYADDVAKVLAGGKTPAGSHRPIMVSEILEVLAPRPGDVAVDCTLGYGGHARELLAAVQPGGRLLGIDADPIELPKTEARLRALGYSAEAVVVRRMSFAGLAKFVATEAPEGADVVLADLGLSSMQIDDPARGFTFKENGPLDMRMNPAKGLSASALLSTLAEHELARLLVDNADEPLAAEMSAAIVRAHARSPLATTRALATIVQTVFDRCSGRCLGTADDAVRRVFQAIRIAVNDEFGALDALLRMAPFCLKPGGRIAFLTFHSGEDRRVKTAFKNGLHDGTYVSISPEVIRASAEERYANPRSSSAKLRFAVRGASS</sequence>
<dbReference type="Gene3D" id="1.10.150.170">
    <property type="entry name" value="Putative methyltransferase TM0872, insert domain"/>
    <property type="match status" value="1"/>
</dbReference>
<keyword evidence="2 6" id="KW-0698">rRNA processing</keyword>
<dbReference type="Gene3D" id="3.40.50.150">
    <property type="entry name" value="Vaccinia Virus protein VP39"/>
    <property type="match status" value="1"/>
</dbReference>
<evidence type="ECO:0000256" key="5">
    <source>
        <dbReference type="ARBA" id="ARBA00022691"/>
    </source>
</evidence>
<dbReference type="HAMAP" id="MF_01007">
    <property type="entry name" value="16SrRNA_methyltr_H"/>
    <property type="match status" value="1"/>
</dbReference>
<evidence type="ECO:0000256" key="1">
    <source>
        <dbReference type="ARBA" id="ARBA00010396"/>
    </source>
</evidence>
<keyword evidence="6" id="KW-0963">Cytoplasm</keyword>
<feature type="binding site" evidence="6">
    <location>
        <begin position="81"/>
        <end position="83"/>
    </location>
    <ligand>
        <name>S-adenosyl-L-methionine</name>
        <dbReference type="ChEBI" id="CHEBI:59789"/>
    </ligand>
</feature>
<reference evidence="8" key="1">
    <citation type="submission" date="2024-05" db="EMBL/GenBank/DDBJ databases">
        <title>Planctomycetes of the genus Singulisphaera possess chitinolytic capabilities.</title>
        <authorList>
            <person name="Ivanova A."/>
        </authorList>
    </citation>
    <scope>NUCLEOTIDE SEQUENCE</scope>
    <source>
        <strain evidence="8">Ch08T</strain>
    </source>
</reference>
<evidence type="ECO:0000256" key="7">
    <source>
        <dbReference type="SAM" id="MobiDB-lite"/>
    </source>
</evidence>
<comment type="subcellular location">
    <subcellularLocation>
        <location evidence="6">Cytoplasm</location>
    </subcellularLocation>
</comment>
<keyword evidence="3 6" id="KW-0489">Methyltransferase</keyword>
<gene>
    <name evidence="6 8" type="primary">rsmH</name>
    <name evidence="8" type="ORF">V5E97_27450</name>
</gene>
<evidence type="ECO:0000256" key="6">
    <source>
        <dbReference type="HAMAP-Rule" id="MF_01007"/>
    </source>
</evidence>
<dbReference type="InterPro" id="IPR029063">
    <property type="entry name" value="SAM-dependent_MTases_sf"/>
</dbReference>
<comment type="catalytic activity">
    <reaction evidence="6">
        <text>cytidine(1402) in 16S rRNA + S-adenosyl-L-methionine = N(4)-methylcytidine(1402) in 16S rRNA + S-adenosyl-L-homocysteine + H(+)</text>
        <dbReference type="Rhea" id="RHEA:42928"/>
        <dbReference type="Rhea" id="RHEA-COMP:10286"/>
        <dbReference type="Rhea" id="RHEA-COMP:10287"/>
        <dbReference type="ChEBI" id="CHEBI:15378"/>
        <dbReference type="ChEBI" id="CHEBI:57856"/>
        <dbReference type="ChEBI" id="CHEBI:59789"/>
        <dbReference type="ChEBI" id="CHEBI:74506"/>
        <dbReference type="ChEBI" id="CHEBI:82748"/>
        <dbReference type="EC" id="2.1.1.199"/>
    </reaction>
</comment>
<dbReference type="Pfam" id="PF01795">
    <property type="entry name" value="Methyltransf_5"/>
    <property type="match status" value="1"/>
</dbReference>
<feature type="compositionally biased region" description="Basic and acidic residues" evidence="7">
    <location>
        <begin position="1"/>
        <end position="10"/>
    </location>
</feature>
<dbReference type="GO" id="GO:0070475">
    <property type="term" value="P:rRNA base methylation"/>
    <property type="evidence" value="ECO:0007669"/>
    <property type="project" value="UniProtKB-UniRule"/>
</dbReference>
<dbReference type="SUPFAM" id="SSF81799">
    <property type="entry name" value="Putative methyltransferase TM0872, insert domain"/>
    <property type="match status" value="1"/>
</dbReference>
<organism evidence="8">
    <name type="scientific">Singulisphaera sp. Ch08</name>
    <dbReference type="NCBI Taxonomy" id="3120278"/>
    <lineage>
        <taxon>Bacteria</taxon>
        <taxon>Pseudomonadati</taxon>
        <taxon>Planctomycetota</taxon>
        <taxon>Planctomycetia</taxon>
        <taxon>Isosphaerales</taxon>
        <taxon>Isosphaeraceae</taxon>
        <taxon>Singulisphaera</taxon>
    </lineage>
</organism>
<feature type="binding site" evidence="6">
    <location>
        <position position="152"/>
    </location>
    <ligand>
        <name>S-adenosyl-L-methionine</name>
        <dbReference type="ChEBI" id="CHEBI:59789"/>
    </ligand>
</feature>
<dbReference type="NCBIfam" id="TIGR00006">
    <property type="entry name" value="16S rRNA (cytosine(1402)-N(4))-methyltransferase RsmH"/>
    <property type="match status" value="1"/>
</dbReference>
<comment type="similarity">
    <text evidence="1 6">Belongs to the methyltransferase superfamily. RsmH family.</text>
</comment>
<evidence type="ECO:0000313" key="8">
    <source>
        <dbReference type="EMBL" id="XBH02043.1"/>
    </source>
</evidence>
<accession>A0AAU7CAA7</accession>
<feature type="binding site" evidence="6">
    <location>
        <position position="131"/>
    </location>
    <ligand>
        <name>S-adenosyl-L-methionine</name>
        <dbReference type="ChEBI" id="CHEBI:59789"/>
    </ligand>
</feature>
<dbReference type="RefSeq" id="WP_406694786.1">
    <property type="nucleotide sequence ID" value="NZ_CP155447.1"/>
</dbReference>
<evidence type="ECO:0000256" key="4">
    <source>
        <dbReference type="ARBA" id="ARBA00022679"/>
    </source>
</evidence>
<dbReference type="EMBL" id="CP155447">
    <property type="protein sequence ID" value="XBH02043.1"/>
    <property type="molecule type" value="Genomic_DNA"/>
</dbReference>
<keyword evidence="4 6" id="KW-0808">Transferase</keyword>
<feature type="binding site" evidence="6">
    <location>
        <position position="101"/>
    </location>
    <ligand>
        <name>S-adenosyl-L-methionine</name>
        <dbReference type="ChEBI" id="CHEBI:59789"/>
    </ligand>
</feature>
<proteinExistence type="inferred from homology"/>
<dbReference type="GO" id="GO:0005737">
    <property type="term" value="C:cytoplasm"/>
    <property type="evidence" value="ECO:0007669"/>
    <property type="project" value="UniProtKB-SubCell"/>
</dbReference>
<dbReference type="AlphaFoldDB" id="A0AAU7CAA7"/>
<feature type="region of interest" description="Disordered" evidence="7">
    <location>
        <begin position="1"/>
        <end position="31"/>
    </location>
</feature>
<dbReference type="InterPro" id="IPR002903">
    <property type="entry name" value="RsmH"/>
</dbReference>
<feature type="binding site" evidence="6">
    <location>
        <position position="159"/>
    </location>
    <ligand>
        <name>S-adenosyl-L-methionine</name>
        <dbReference type="ChEBI" id="CHEBI:59789"/>
    </ligand>
</feature>
<dbReference type="PANTHER" id="PTHR11265">
    <property type="entry name" value="S-ADENOSYL-METHYLTRANSFERASE MRAW"/>
    <property type="match status" value="1"/>
</dbReference>